<dbReference type="PANTHER" id="PTHR46188:SF1">
    <property type="entry name" value="BOLA-LIKE PROTEIN 3"/>
    <property type="match status" value="1"/>
</dbReference>
<dbReference type="EMBL" id="AZHF01000008">
    <property type="protein sequence ID" value="OAA71699.1"/>
    <property type="molecule type" value="Genomic_DNA"/>
</dbReference>
<dbReference type="AlphaFoldDB" id="A0A162MWH3"/>
<dbReference type="Gene3D" id="3.30.300.90">
    <property type="entry name" value="BolA-like"/>
    <property type="match status" value="1"/>
</dbReference>
<dbReference type="InterPro" id="IPR036065">
    <property type="entry name" value="BolA-like_sf"/>
</dbReference>
<sequence length="152" mass="16061">MQSSLCAACRRAAATTTLRAPRTVLSRHLSATVAATRQRPVVQSRPAPLSLHSHLRARRPYSSAAAAPETPSMSDAESAIAQLLVDALAPVSSVLVQDVSGGCGSMYAIEIAAEAFRGKTMLKQQRMVNAALGDVVKTWHGVQIRTSVPEDA</sequence>
<dbReference type="Pfam" id="PF01722">
    <property type="entry name" value="BolA"/>
    <property type="match status" value="1"/>
</dbReference>
<gene>
    <name evidence="3" type="ORF">LEL_08934</name>
</gene>
<dbReference type="InterPro" id="IPR002634">
    <property type="entry name" value="BolA"/>
</dbReference>
<evidence type="ECO:0000256" key="1">
    <source>
        <dbReference type="ARBA" id="ARBA00005578"/>
    </source>
</evidence>
<comment type="caution">
    <text evidence="3">The sequence shown here is derived from an EMBL/GenBank/DDBJ whole genome shotgun (WGS) entry which is preliminary data.</text>
</comment>
<organism evidence="3 4">
    <name type="scientific">Akanthomyces lecanii RCEF 1005</name>
    <dbReference type="NCBI Taxonomy" id="1081108"/>
    <lineage>
        <taxon>Eukaryota</taxon>
        <taxon>Fungi</taxon>
        <taxon>Dikarya</taxon>
        <taxon>Ascomycota</taxon>
        <taxon>Pezizomycotina</taxon>
        <taxon>Sordariomycetes</taxon>
        <taxon>Hypocreomycetidae</taxon>
        <taxon>Hypocreales</taxon>
        <taxon>Cordycipitaceae</taxon>
        <taxon>Akanthomyces</taxon>
        <taxon>Cordyceps confragosa</taxon>
    </lineage>
</organism>
<comment type="similarity">
    <text evidence="1 2">Belongs to the BolA/IbaG family.</text>
</comment>
<evidence type="ECO:0000313" key="3">
    <source>
        <dbReference type="EMBL" id="OAA71699.1"/>
    </source>
</evidence>
<dbReference type="InterPro" id="IPR052275">
    <property type="entry name" value="Mt_Fe-S_assembly_factor"/>
</dbReference>
<dbReference type="STRING" id="1081108.A0A162MWH3"/>
<protein>
    <submittedName>
        <fullName evidence="3">BolA-like protein</fullName>
    </submittedName>
</protein>
<evidence type="ECO:0000313" key="4">
    <source>
        <dbReference type="Proteomes" id="UP000076881"/>
    </source>
</evidence>
<reference evidence="3 4" key="1">
    <citation type="journal article" date="2016" name="Genome Biol. Evol.">
        <title>Divergent and convergent evolution of fungal pathogenicity.</title>
        <authorList>
            <person name="Shang Y."/>
            <person name="Xiao G."/>
            <person name="Zheng P."/>
            <person name="Cen K."/>
            <person name="Zhan S."/>
            <person name="Wang C."/>
        </authorList>
    </citation>
    <scope>NUCLEOTIDE SEQUENCE [LARGE SCALE GENOMIC DNA]</scope>
    <source>
        <strain evidence="3 4">RCEF 1005</strain>
    </source>
</reference>
<accession>A0A162MWH3</accession>
<dbReference type="SUPFAM" id="SSF82657">
    <property type="entry name" value="BolA-like"/>
    <property type="match status" value="1"/>
</dbReference>
<name>A0A162MWH3_CORDF</name>
<dbReference type="Proteomes" id="UP000076881">
    <property type="component" value="Unassembled WGS sequence"/>
</dbReference>
<dbReference type="OrthoDB" id="203381at2759"/>
<keyword evidence="4" id="KW-1185">Reference proteome</keyword>
<dbReference type="GO" id="GO:0005759">
    <property type="term" value="C:mitochondrial matrix"/>
    <property type="evidence" value="ECO:0007669"/>
    <property type="project" value="TreeGrafter"/>
</dbReference>
<evidence type="ECO:0000256" key="2">
    <source>
        <dbReference type="RuleBase" id="RU003860"/>
    </source>
</evidence>
<dbReference type="PANTHER" id="PTHR46188">
    <property type="entry name" value="BOLA-LIKE PROTEIN 3"/>
    <property type="match status" value="1"/>
</dbReference>
<proteinExistence type="inferred from homology"/>